<evidence type="ECO:0000259" key="1">
    <source>
        <dbReference type="Pfam" id="PF01494"/>
    </source>
</evidence>
<dbReference type="EMBL" id="JAMWDU010000005">
    <property type="protein sequence ID" value="MCP8888414.1"/>
    <property type="molecule type" value="Genomic_DNA"/>
</dbReference>
<dbReference type="InterPro" id="IPR036188">
    <property type="entry name" value="FAD/NAD-bd_sf"/>
</dbReference>
<feature type="domain" description="FAD-binding" evidence="1">
    <location>
        <begin position="3"/>
        <end position="313"/>
    </location>
</feature>
<sequence>MRAIISGAGIAGLSAALALDRAGWAVTVLERAPGLRAGGYMLDFYGPGFDAAADLGVIDALAARARRVGKIDFVNESGRAGSSMDYEQIRRATGDKLFPILRGDIERVLHSALPDRVGLRYSCEIASLNNRSDGVTVTLDSGETLEADLLVGAEGIHSAMRQMVFGDESQFIRPLGHHTAAYFFDSPVVATALAGDFKMIAIKQRLMGLFEVEPNRIMAFFVLRADGLDRPRDPGPILAARFGDLGWVVPEVLAAMPDPQEIYYDVVAQIVMPRWHQDRVVLIGDAAHAVSLVAGQGASLAIAGGRALGQVLTGTDDVDLALEHFEAQLRPLVTDKQAAGRRMADWFVPASARHAWLRDVTVKVMNWPPFAGVIGRYFAVSSKGFSLK</sequence>
<gene>
    <name evidence="2" type="ORF">NF348_14955</name>
</gene>
<reference evidence="2" key="1">
    <citation type="submission" date="2022-06" db="EMBL/GenBank/DDBJ databases">
        <title>Devosia sp. XJ19-45 genome assembly.</title>
        <authorList>
            <person name="Li B."/>
            <person name="Cai M."/>
            <person name="Nie G."/>
            <person name="Li W."/>
        </authorList>
    </citation>
    <scope>NUCLEOTIDE SEQUENCE</scope>
    <source>
        <strain evidence="2">XJ19-45</strain>
    </source>
</reference>
<dbReference type="PRINTS" id="PR00420">
    <property type="entry name" value="RNGMNOXGNASE"/>
</dbReference>
<name>A0A9Q4FUA4_9HYPH</name>
<proteinExistence type="predicted"/>
<dbReference type="PANTHER" id="PTHR46865">
    <property type="entry name" value="OXIDOREDUCTASE-RELATED"/>
    <property type="match status" value="1"/>
</dbReference>
<accession>A0A9Q4FUA4</accession>
<protein>
    <submittedName>
        <fullName evidence="2">FAD-dependent monooxygenase</fullName>
    </submittedName>
</protein>
<dbReference type="RefSeq" id="WP_254675464.1">
    <property type="nucleotide sequence ID" value="NZ_JAMWDU010000005.1"/>
</dbReference>
<dbReference type="InterPro" id="IPR002938">
    <property type="entry name" value="FAD-bd"/>
</dbReference>
<organism evidence="2 3">
    <name type="scientific">Devosia ureilytica</name>
    <dbReference type="NCBI Taxonomy" id="2952754"/>
    <lineage>
        <taxon>Bacteria</taxon>
        <taxon>Pseudomonadati</taxon>
        <taxon>Pseudomonadota</taxon>
        <taxon>Alphaproteobacteria</taxon>
        <taxon>Hyphomicrobiales</taxon>
        <taxon>Devosiaceae</taxon>
        <taxon>Devosia</taxon>
    </lineage>
</organism>
<keyword evidence="2" id="KW-0503">Monooxygenase</keyword>
<dbReference type="PANTHER" id="PTHR46865:SF8">
    <property type="entry name" value="POSSIBLE OXIDOREDUCTASE"/>
    <property type="match status" value="1"/>
</dbReference>
<dbReference type="InterPro" id="IPR051704">
    <property type="entry name" value="FAD_aromatic-hydroxylase"/>
</dbReference>
<dbReference type="GO" id="GO:0071949">
    <property type="term" value="F:FAD binding"/>
    <property type="evidence" value="ECO:0007669"/>
    <property type="project" value="InterPro"/>
</dbReference>
<dbReference type="Pfam" id="PF01494">
    <property type="entry name" value="FAD_binding_3"/>
    <property type="match status" value="1"/>
</dbReference>
<dbReference type="AlphaFoldDB" id="A0A9Q4FUA4"/>
<dbReference type="SUPFAM" id="SSF51905">
    <property type="entry name" value="FAD/NAD(P)-binding domain"/>
    <property type="match status" value="1"/>
</dbReference>
<comment type="caution">
    <text evidence="2">The sequence shown here is derived from an EMBL/GenBank/DDBJ whole genome shotgun (WGS) entry which is preliminary data.</text>
</comment>
<evidence type="ECO:0000313" key="2">
    <source>
        <dbReference type="EMBL" id="MCP8888414.1"/>
    </source>
</evidence>
<evidence type="ECO:0000313" key="3">
    <source>
        <dbReference type="Proteomes" id="UP001060275"/>
    </source>
</evidence>
<dbReference type="Gene3D" id="3.50.50.60">
    <property type="entry name" value="FAD/NAD(P)-binding domain"/>
    <property type="match status" value="1"/>
</dbReference>
<dbReference type="Gene3D" id="3.30.9.10">
    <property type="entry name" value="D-Amino Acid Oxidase, subunit A, domain 2"/>
    <property type="match status" value="1"/>
</dbReference>
<keyword evidence="3" id="KW-1185">Reference proteome</keyword>
<keyword evidence="2" id="KW-0560">Oxidoreductase</keyword>
<dbReference type="GO" id="GO:0004497">
    <property type="term" value="F:monooxygenase activity"/>
    <property type="evidence" value="ECO:0007669"/>
    <property type="project" value="UniProtKB-KW"/>
</dbReference>
<dbReference type="Proteomes" id="UP001060275">
    <property type="component" value="Unassembled WGS sequence"/>
</dbReference>